<dbReference type="GO" id="GO:0015141">
    <property type="term" value="F:succinate transmembrane transporter activity"/>
    <property type="evidence" value="ECO:0007669"/>
    <property type="project" value="TreeGrafter"/>
</dbReference>
<evidence type="ECO:0000256" key="3">
    <source>
        <dbReference type="ARBA" id="ARBA00022448"/>
    </source>
</evidence>
<evidence type="ECO:0000313" key="8">
    <source>
        <dbReference type="EMBL" id="OXA52656.1"/>
    </source>
</evidence>
<comment type="similarity">
    <text evidence="2">Belongs to the SLC13A/DASS transporter (TC 2.A.47) family. NADC subfamily.</text>
</comment>
<dbReference type="Proteomes" id="UP000198287">
    <property type="component" value="Unassembled WGS sequence"/>
</dbReference>
<evidence type="ECO:0000313" key="9">
    <source>
        <dbReference type="Proteomes" id="UP000198287"/>
    </source>
</evidence>
<dbReference type="OrthoDB" id="6493944at2759"/>
<dbReference type="GO" id="GO:0015137">
    <property type="term" value="F:citrate transmembrane transporter activity"/>
    <property type="evidence" value="ECO:0007669"/>
    <property type="project" value="TreeGrafter"/>
</dbReference>
<evidence type="ECO:0000256" key="6">
    <source>
        <dbReference type="ARBA" id="ARBA00023136"/>
    </source>
</evidence>
<dbReference type="GO" id="GO:0005886">
    <property type="term" value="C:plasma membrane"/>
    <property type="evidence" value="ECO:0007669"/>
    <property type="project" value="TreeGrafter"/>
</dbReference>
<dbReference type="OMA" id="MAITNIC"/>
<dbReference type="Pfam" id="PF00939">
    <property type="entry name" value="Na_sulph_symp"/>
    <property type="match status" value="1"/>
</dbReference>
<keyword evidence="9" id="KW-1185">Reference proteome</keyword>
<dbReference type="PROSITE" id="PS01271">
    <property type="entry name" value="NA_SULFATE"/>
    <property type="match status" value="1"/>
</dbReference>
<dbReference type="InterPro" id="IPR001898">
    <property type="entry name" value="SLC13A/DASS"/>
</dbReference>
<sequence length="274" mass="30174">MSEQQACPCSTTLLRAGIFIRRNGGPPLEECSSVLKVIMKKIKILFFFKILHDPRFIPGWSELFHGGPKVSISTATLFIGVLFFIVPRNAEFYRACATGDFKNAEMKPLLEWEFVQRRFPWGVILLLGGGYALSKGAKAAGLNELIGQSLKSLSHLSPSLIQLSCMTIIGFVTEVTSNTATASIVVPILLELSKGLNIHPLYLTLPATVTCSYAFMLPVATPPNAIVYSAGNMKVTDMIKTGLFMNIACIVVLYVCTNLYGNLFFHFSDYNYIP</sequence>
<keyword evidence="5 7" id="KW-1133">Transmembrane helix</keyword>
<keyword evidence="6 7" id="KW-0472">Membrane</keyword>
<dbReference type="PANTHER" id="PTHR10283">
    <property type="entry name" value="SOLUTE CARRIER FAMILY 13 MEMBER"/>
    <property type="match status" value="1"/>
</dbReference>
<comment type="subcellular location">
    <subcellularLocation>
        <location evidence="1">Membrane</location>
        <topology evidence="1">Multi-pass membrane protein</topology>
    </subcellularLocation>
</comment>
<evidence type="ECO:0000256" key="1">
    <source>
        <dbReference type="ARBA" id="ARBA00004141"/>
    </source>
</evidence>
<name>A0A226E7N9_FOLCA</name>
<evidence type="ECO:0000256" key="4">
    <source>
        <dbReference type="ARBA" id="ARBA00022692"/>
    </source>
</evidence>
<dbReference type="AlphaFoldDB" id="A0A226E7N9"/>
<keyword evidence="3" id="KW-0813">Transport</keyword>
<proteinExistence type="inferred from homology"/>
<feature type="transmembrane region" description="Helical" evidence="7">
    <location>
        <begin position="243"/>
        <end position="265"/>
    </location>
</feature>
<dbReference type="InterPro" id="IPR031312">
    <property type="entry name" value="Na/sul_symport_CS"/>
</dbReference>
<dbReference type="PANTHER" id="PTHR10283:SF82">
    <property type="entry name" value="SOLUTE CARRIER FAMILY 13 MEMBER 2"/>
    <property type="match status" value="1"/>
</dbReference>
<reference evidence="8 9" key="1">
    <citation type="submission" date="2015-12" db="EMBL/GenBank/DDBJ databases">
        <title>The genome of Folsomia candida.</title>
        <authorList>
            <person name="Faddeeva A."/>
            <person name="Derks M.F."/>
            <person name="Anvar Y."/>
            <person name="Smit S."/>
            <person name="Van Straalen N."/>
            <person name="Roelofs D."/>
        </authorList>
    </citation>
    <scope>NUCLEOTIDE SEQUENCE [LARGE SCALE GENOMIC DNA]</scope>
    <source>
        <strain evidence="8 9">VU population</strain>
        <tissue evidence="8">Whole body</tissue>
    </source>
</reference>
<keyword evidence="4 7" id="KW-0812">Transmembrane</keyword>
<comment type="caution">
    <text evidence="8">The sequence shown here is derived from an EMBL/GenBank/DDBJ whole genome shotgun (WGS) entry which is preliminary data.</text>
</comment>
<organism evidence="8 9">
    <name type="scientific">Folsomia candida</name>
    <name type="common">Springtail</name>
    <dbReference type="NCBI Taxonomy" id="158441"/>
    <lineage>
        <taxon>Eukaryota</taxon>
        <taxon>Metazoa</taxon>
        <taxon>Ecdysozoa</taxon>
        <taxon>Arthropoda</taxon>
        <taxon>Hexapoda</taxon>
        <taxon>Collembola</taxon>
        <taxon>Entomobryomorpha</taxon>
        <taxon>Isotomoidea</taxon>
        <taxon>Isotomidae</taxon>
        <taxon>Proisotominae</taxon>
        <taxon>Folsomia</taxon>
    </lineage>
</organism>
<protein>
    <recommendedName>
        <fullName evidence="10">Solute carrier family 13 member 5</fullName>
    </recommendedName>
</protein>
<feature type="transmembrane region" description="Helical" evidence="7">
    <location>
        <begin position="70"/>
        <end position="86"/>
    </location>
</feature>
<gene>
    <name evidence="8" type="ORF">Fcan01_12503</name>
</gene>
<evidence type="ECO:0000256" key="5">
    <source>
        <dbReference type="ARBA" id="ARBA00022989"/>
    </source>
</evidence>
<dbReference type="EMBL" id="LNIX01000006">
    <property type="protein sequence ID" value="OXA52656.1"/>
    <property type="molecule type" value="Genomic_DNA"/>
</dbReference>
<evidence type="ECO:0000256" key="7">
    <source>
        <dbReference type="SAM" id="Phobius"/>
    </source>
</evidence>
<accession>A0A226E7N9</accession>
<evidence type="ECO:0000256" key="2">
    <source>
        <dbReference type="ARBA" id="ARBA00006772"/>
    </source>
</evidence>
<evidence type="ECO:0008006" key="10">
    <source>
        <dbReference type="Google" id="ProtNLM"/>
    </source>
</evidence>